<dbReference type="PROSITE" id="PS51352">
    <property type="entry name" value="THIOREDOXIN_2"/>
    <property type="match status" value="1"/>
</dbReference>
<evidence type="ECO:0000256" key="1">
    <source>
        <dbReference type="ARBA" id="ARBA00004196"/>
    </source>
</evidence>
<dbReference type="CDD" id="cd02966">
    <property type="entry name" value="TlpA_like_family"/>
    <property type="match status" value="1"/>
</dbReference>
<dbReference type="InterPro" id="IPR013766">
    <property type="entry name" value="Thioredoxin_domain"/>
</dbReference>
<dbReference type="InterPro" id="IPR050553">
    <property type="entry name" value="Thioredoxin_ResA/DsbE_sf"/>
</dbReference>
<dbReference type="GO" id="GO:0017004">
    <property type="term" value="P:cytochrome complex assembly"/>
    <property type="evidence" value="ECO:0007669"/>
    <property type="project" value="UniProtKB-KW"/>
</dbReference>
<protein>
    <submittedName>
        <fullName evidence="4">Thiol-disulfide oxidoreductase ResA</fullName>
    </submittedName>
</protein>
<dbReference type="InterPro" id="IPR013740">
    <property type="entry name" value="Redoxin"/>
</dbReference>
<dbReference type="KEGG" id="mana:MAMMFC1_00349"/>
<dbReference type="Pfam" id="PF08534">
    <property type="entry name" value="Redoxin"/>
    <property type="match status" value="1"/>
</dbReference>
<dbReference type="Proteomes" id="UP000276437">
    <property type="component" value="Chromosome"/>
</dbReference>
<organism evidence="4 5">
    <name type="scientific">Methylomusa anaerophila</name>
    <dbReference type="NCBI Taxonomy" id="1930071"/>
    <lineage>
        <taxon>Bacteria</taxon>
        <taxon>Bacillati</taxon>
        <taxon>Bacillota</taxon>
        <taxon>Negativicutes</taxon>
        <taxon>Selenomonadales</taxon>
        <taxon>Sporomusaceae</taxon>
        <taxon>Methylomusa</taxon>
    </lineage>
</organism>
<evidence type="ECO:0000259" key="3">
    <source>
        <dbReference type="PROSITE" id="PS51352"/>
    </source>
</evidence>
<dbReference type="GO" id="GO:0016491">
    <property type="term" value="F:oxidoreductase activity"/>
    <property type="evidence" value="ECO:0007669"/>
    <property type="project" value="InterPro"/>
</dbReference>
<evidence type="ECO:0000313" key="4">
    <source>
        <dbReference type="EMBL" id="BBB89716.1"/>
    </source>
</evidence>
<keyword evidence="2" id="KW-0201">Cytochrome c-type biogenesis</keyword>
<dbReference type="PROSITE" id="PS00194">
    <property type="entry name" value="THIOREDOXIN_1"/>
    <property type="match status" value="1"/>
</dbReference>
<dbReference type="EMBL" id="AP018449">
    <property type="protein sequence ID" value="BBB89716.1"/>
    <property type="molecule type" value="Genomic_DNA"/>
</dbReference>
<dbReference type="PANTHER" id="PTHR42852:SF17">
    <property type="entry name" value="THIOREDOXIN-LIKE PROTEIN HI_1115"/>
    <property type="match status" value="1"/>
</dbReference>
<name>A0A348AF68_9FIRM</name>
<comment type="subcellular location">
    <subcellularLocation>
        <location evidence="1">Cell envelope</location>
    </subcellularLocation>
</comment>
<dbReference type="AlphaFoldDB" id="A0A348AF68"/>
<gene>
    <name evidence="4" type="primary">resA</name>
    <name evidence="4" type="ORF">MAMMFC1_00349</name>
</gene>
<evidence type="ECO:0000256" key="2">
    <source>
        <dbReference type="ARBA" id="ARBA00022748"/>
    </source>
</evidence>
<dbReference type="SUPFAM" id="SSF52833">
    <property type="entry name" value="Thioredoxin-like"/>
    <property type="match status" value="1"/>
</dbReference>
<feature type="domain" description="Thioredoxin" evidence="3">
    <location>
        <begin position="49"/>
        <end position="185"/>
    </location>
</feature>
<dbReference type="GO" id="GO:0030313">
    <property type="term" value="C:cell envelope"/>
    <property type="evidence" value="ECO:0007669"/>
    <property type="project" value="UniProtKB-SubCell"/>
</dbReference>
<sequence length="185" mass="20451">MMNKKVIVTGAVIVVIMAMAYGAWNWAIRNPESSPISNSAKVSTIETGITVGKMMPQFSLMSLDGQRVTVAKSDQVIVLNFWATWCPPCREEMPELEQFYKRYGSTVQFYAINIQEPADKVAGFMKDNQYTFRTAVLLDGDGAVARTYRINAIPTSIVIDKAGIIRYRTAGTVTLAELEGVLKGL</sequence>
<dbReference type="Gene3D" id="3.40.30.10">
    <property type="entry name" value="Glutaredoxin"/>
    <property type="match status" value="1"/>
</dbReference>
<keyword evidence="5" id="KW-1185">Reference proteome</keyword>
<evidence type="ECO:0000313" key="5">
    <source>
        <dbReference type="Proteomes" id="UP000276437"/>
    </source>
</evidence>
<dbReference type="InterPro" id="IPR036249">
    <property type="entry name" value="Thioredoxin-like_sf"/>
</dbReference>
<dbReference type="PANTHER" id="PTHR42852">
    <property type="entry name" value="THIOL:DISULFIDE INTERCHANGE PROTEIN DSBE"/>
    <property type="match status" value="1"/>
</dbReference>
<reference evidence="4 5" key="1">
    <citation type="journal article" date="2018" name="Int. J. Syst. Evol. Microbiol.">
        <title>Methylomusa anaerophila gen. nov., sp. nov., an anaerobic methanol-utilizing bacterium isolated from a microbial fuel cell.</title>
        <authorList>
            <person name="Amano N."/>
            <person name="Yamamuro A."/>
            <person name="Miyahara M."/>
            <person name="Kouzuma A."/>
            <person name="Abe T."/>
            <person name="Watanabe K."/>
        </authorList>
    </citation>
    <scope>NUCLEOTIDE SEQUENCE [LARGE SCALE GENOMIC DNA]</scope>
    <source>
        <strain evidence="4 5">MMFC1</strain>
    </source>
</reference>
<accession>A0A348AF68</accession>
<proteinExistence type="predicted"/>
<dbReference type="InterPro" id="IPR017937">
    <property type="entry name" value="Thioredoxin_CS"/>
</dbReference>